<proteinExistence type="predicted"/>
<organism evidence="1 2">
    <name type="scientific">Auriscalpium vulgare</name>
    <dbReference type="NCBI Taxonomy" id="40419"/>
    <lineage>
        <taxon>Eukaryota</taxon>
        <taxon>Fungi</taxon>
        <taxon>Dikarya</taxon>
        <taxon>Basidiomycota</taxon>
        <taxon>Agaricomycotina</taxon>
        <taxon>Agaricomycetes</taxon>
        <taxon>Russulales</taxon>
        <taxon>Auriscalpiaceae</taxon>
        <taxon>Auriscalpium</taxon>
    </lineage>
</organism>
<feature type="non-terminal residue" evidence="1">
    <location>
        <position position="80"/>
    </location>
</feature>
<comment type="caution">
    <text evidence="1">The sequence shown here is derived from an EMBL/GenBank/DDBJ whole genome shotgun (WGS) entry which is preliminary data.</text>
</comment>
<evidence type="ECO:0000313" key="1">
    <source>
        <dbReference type="EMBL" id="KAI0043088.1"/>
    </source>
</evidence>
<keyword evidence="2" id="KW-1185">Reference proteome</keyword>
<dbReference type="Proteomes" id="UP000814033">
    <property type="component" value="Unassembled WGS sequence"/>
</dbReference>
<feature type="non-terminal residue" evidence="1">
    <location>
        <position position="1"/>
    </location>
</feature>
<protein>
    <submittedName>
        <fullName evidence="1">Uncharacterized protein</fullName>
    </submittedName>
</protein>
<dbReference type="EMBL" id="MU276033">
    <property type="protein sequence ID" value="KAI0043088.1"/>
    <property type="molecule type" value="Genomic_DNA"/>
</dbReference>
<sequence>IKPSLSIGEGQDRLIYKLKGIIYYGDAHFTSRIVADNGVLSYHDGIATGRNCVEEGRLTAIQDIYNVRGRQASVLIYSNI</sequence>
<reference evidence="1" key="2">
    <citation type="journal article" date="2022" name="New Phytol.">
        <title>Evolutionary transition to the ectomycorrhizal habit in the genomes of a hyperdiverse lineage of mushroom-forming fungi.</title>
        <authorList>
            <person name="Looney B."/>
            <person name="Miyauchi S."/>
            <person name="Morin E."/>
            <person name="Drula E."/>
            <person name="Courty P.E."/>
            <person name="Kohler A."/>
            <person name="Kuo A."/>
            <person name="LaButti K."/>
            <person name="Pangilinan J."/>
            <person name="Lipzen A."/>
            <person name="Riley R."/>
            <person name="Andreopoulos W."/>
            <person name="He G."/>
            <person name="Johnson J."/>
            <person name="Nolan M."/>
            <person name="Tritt A."/>
            <person name="Barry K.W."/>
            <person name="Grigoriev I.V."/>
            <person name="Nagy L.G."/>
            <person name="Hibbett D."/>
            <person name="Henrissat B."/>
            <person name="Matheny P.B."/>
            <person name="Labbe J."/>
            <person name="Martin F.M."/>
        </authorList>
    </citation>
    <scope>NUCLEOTIDE SEQUENCE</scope>
    <source>
        <strain evidence="1">FP105234-sp</strain>
    </source>
</reference>
<evidence type="ECO:0000313" key="2">
    <source>
        <dbReference type="Proteomes" id="UP000814033"/>
    </source>
</evidence>
<reference evidence="1" key="1">
    <citation type="submission" date="2021-02" db="EMBL/GenBank/DDBJ databases">
        <authorList>
            <consortium name="DOE Joint Genome Institute"/>
            <person name="Ahrendt S."/>
            <person name="Looney B.P."/>
            <person name="Miyauchi S."/>
            <person name="Morin E."/>
            <person name="Drula E."/>
            <person name="Courty P.E."/>
            <person name="Chicoki N."/>
            <person name="Fauchery L."/>
            <person name="Kohler A."/>
            <person name="Kuo A."/>
            <person name="Labutti K."/>
            <person name="Pangilinan J."/>
            <person name="Lipzen A."/>
            <person name="Riley R."/>
            <person name="Andreopoulos W."/>
            <person name="He G."/>
            <person name="Johnson J."/>
            <person name="Barry K.W."/>
            <person name="Grigoriev I.V."/>
            <person name="Nagy L."/>
            <person name="Hibbett D."/>
            <person name="Henrissat B."/>
            <person name="Matheny P.B."/>
            <person name="Labbe J."/>
            <person name="Martin F."/>
        </authorList>
    </citation>
    <scope>NUCLEOTIDE SEQUENCE</scope>
    <source>
        <strain evidence="1">FP105234-sp</strain>
    </source>
</reference>
<name>A0ACB8RHU1_9AGAM</name>
<accession>A0ACB8RHU1</accession>
<gene>
    <name evidence="1" type="ORF">FA95DRAFT_1475075</name>
</gene>